<accession>A0AAJ0HK47</accession>
<name>A0AAJ0HK47_9PEZI</name>
<gene>
    <name evidence="1" type="ORF">B0T25DRAFT_608374</name>
</gene>
<sequence>MLKRMKMDITECIKYYNNFMKVVFLEQGYWGKKGQAIKAAWGGEKWDAAPMEKVIKDLIREKIGDPDKRSMTPRSRTPVQDAGFLMAVNKDGANNHAPVTLPRRRTAGQQPSRLVLWNETLAVFGPTRPVNFFLSIGTGTAKSEALPDATASNFIGLATGIASIAINTEMVNILFRSLINAFSPKPTEKKYWRFKIGDGCPDYVLQEDGTYKWVYLEKREEMSLGELDDVAAMDNTIKATQAYIKLEGASLMIKECAVSLAAVV</sequence>
<comment type="caution">
    <text evidence="1">The sequence shown here is derived from an EMBL/GenBank/DDBJ whole genome shotgun (WGS) entry which is preliminary data.</text>
</comment>
<protein>
    <submittedName>
        <fullName evidence="1">Patatin-like phospholipase</fullName>
    </submittedName>
</protein>
<proteinExistence type="predicted"/>
<evidence type="ECO:0000313" key="1">
    <source>
        <dbReference type="EMBL" id="KAK3353854.1"/>
    </source>
</evidence>
<dbReference type="Proteomes" id="UP001275084">
    <property type="component" value="Unassembled WGS sequence"/>
</dbReference>
<dbReference type="AlphaFoldDB" id="A0AAJ0HK47"/>
<evidence type="ECO:0000313" key="2">
    <source>
        <dbReference type="Proteomes" id="UP001275084"/>
    </source>
</evidence>
<reference evidence="1" key="2">
    <citation type="submission" date="2023-06" db="EMBL/GenBank/DDBJ databases">
        <authorList>
            <consortium name="Lawrence Berkeley National Laboratory"/>
            <person name="Haridas S."/>
            <person name="Hensen N."/>
            <person name="Bonometti L."/>
            <person name="Westerberg I."/>
            <person name="Brannstrom I.O."/>
            <person name="Guillou S."/>
            <person name="Cros-Aarteil S."/>
            <person name="Calhoun S."/>
            <person name="Kuo A."/>
            <person name="Mondo S."/>
            <person name="Pangilinan J."/>
            <person name="Riley R."/>
            <person name="Labutti K."/>
            <person name="Andreopoulos B."/>
            <person name="Lipzen A."/>
            <person name="Chen C."/>
            <person name="Yanf M."/>
            <person name="Daum C."/>
            <person name="Ng V."/>
            <person name="Clum A."/>
            <person name="Steindorff A."/>
            <person name="Ohm R."/>
            <person name="Martin F."/>
            <person name="Silar P."/>
            <person name="Natvig D."/>
            <person name="Lalanne C."/>
            <person name="Gautier V."/>
            <person name="Ament-Velasquez S.L."/>
            <person name="Kruys A."/>
            <person name="Hutchinson M.I."/>
            <person name="Powell A.J."/>
            <person name="Barry K."/>
            <person name="Miller A.N."/>
            <person name="Grigoriev I.V."/>
            <person name="Debuchy R."/>
            <person name="Gladieux P."/>
            <person name="Thoren M.H."/>
            <person name="Johannesson H."/>
        </authorList>
    </citation>
    <scope>NUCLEOTIDE SEQUENCE</scope>
    <source>
        <strain evidence="1">CBS 955.72</strain>
    </source>
</reference>
<keyword evidence="2" id="KW-1185">Reference proteome</keyword>
<organism evidence="1 2">
    <name type="scientific">Lasiosphaeria hispida</name>
    <dbReference type="NCBI Taxonomy" id="260671"/>
    <lineage>
        <taxon>Eukaryota</taxon>
        <taxon>Fungi</taxon>
        <taxon>Dikarya</taxon>
        <taxon>Ascomycota</taxon>
        <taxon>Pezizomycotina</taxon>
        <taxon>Sordariomycetes</taxon>
        <taxon>Sordariomycetidae</taxon>
        <taxon>Sordariales</taxon>
        <taxon>Lasiosphaeriaceae</taxon>
        <taxon>Lasiosphaeria</taxon>
    </lineage>
</organism>
<reference evidence="1" key="1">
    <citation type="journal article" date="2023" name="Mol. Phylogenet. Evol.">
        <title>Genome-scale phylogeny and comparative genomics of the fungal order Sordariales.</title>
        <authorList>
            <person name="Hensen N."/>
            <person name="Bonometti L."/>
            <person name="Westerberg I."/>
            <person name="Brannstrom I.O."/>
            <person name="Guillou S."/>
            <person name="Cros-Aarteil S."/>
            <person name="Calhoun S."/>
            <person name="Haridas S."/>
            <person name="Kuo A."/>
            <person name="Mondo S."/>
            <person name="Pangilinan J."/>
            <person name="Riley R."/>
            <person name="LaButti K."/>
            <person name="Andreopoulos B."/>
            <person name="Lipzen A."/>
            <person name="Chen C."/>
            <person name="Yan M."/>
            <person name="Daum C."/>
            <person name="Ng V."/>
            <person name="Clum A."/>
            <person name="Steindorff A."/>
            <person name="Ohm R.A."/>
            <person name="Martin F."/>
            <person name="Silar P."/>
            <person name="Natvig D.O."/>
            <person name="Lalanne C."/>
            <person name="Gautier V."/>
            <person name="Ament-Velasquez S.L."/>
            <person name="Kruys A."/>
            <person name="Hutchinson M.I."/>
            <person name="Powell A.J."/>
            <person name="Barry K."/>
            <person name="Miller A.N."/>
            <person name="Grigoriev I.V."/>
            <person name="Debuchy R."/>
            <person name="Gladieux P."/>
            <person name="Hiltunen Thoren M."/>
            <person name="Johannesson H."/>
        </authorList>
    </citation>
    <scope>NUCLEOTIDE SEQUENCE</scope>
    <source>
        <strain evidence="1">CBS 955.72</strain>
    </source>
</reference>
<dbReference type="EMBL" id="JAUIQD010000004">
    <property type="protein sequence ID" value="KAK3353854.1"/>
    <property type="molecule type" value="Genomic_DNA"/>
</dbReference>